<accession>A0A926DKL5</accession>
<protein>
    <submittedName>
        <fullName evidence="1">Uncharacterized protein</fullName>
    </submittedName>
</protein>
<dbReference type="EMBL" id="JACRSU010000002">
    <property type="protein sequence ID" value="MBC8540655.1"/>
    <property type="molecule type" value="Genomic_DNA"/>
</dbReference>
<gene>
    <name evidence="1" type="ORF">H8698_06660</name>
</gene>
<dbReference type="RefSeq" id="WP_249311814.1">
    <property type="nucleotide sequence ID" value="NZ_JACRSU010000002.1"/>
</dbReference>
<evidence type="ECO:0000313" key="1">
    <source>
        <dbReference type="EMBL" id="MBC8540655.1"/>
    </source>
</evidence>
<dbReference type="AlphaFoldDB" id="A0A926DKL5"/>
<keyword evidence="2" id="KW-1185">Reference proteome</keyword>
<dbReference type="Proteomes" id="UP000611762">
    <property type="component" value="Unassembled WGS sequence"/>
</dbReference>
<sequence>MSNATKMYEHIIYGDEIVVFETTRHKELEKLFTGSVKAIKNTVSEELKLAIEALNDMAFDLMYSAYHCGIARGIETAVNLQELLEAPCKVAELSDSTALPLNKAEALEVKAISAYLDKAQKPAKECD</sequence>
<evidence type="ECO:0000313" key="2">
    <source>
        <dbReference type="Proteomes" id="UP000611762"/>
    </source>
</evidence>
<reference evidence="1" key="1">
    <citation type="submission" date="2020-08" db="EMBL/GenBank/DDBJ databases">
        <title>Genome public.</title>
        <authorList>
            <person name="Liu C."/>
            <person name="Sun Q."/>
        </authorList>
    </citation>
    <scope>NUCLEOTIDE SEQUENCE</scope>
    <source>
        <strain evidence="1">H8</strain>
    </source>
</reference>
<name>A0A926DKL5_9FIRM</name>
<organism evidence="1 2">
    <name type="scientific">Congzhengia minquanensis</name>
    <dbReference type="NCBI Taxonomy" id="2763657"/>
    <lineage>
        <taxon>Bacteria</taxon>
        <taxon>Bacillati</taxon>
        <taxon>Bacillota</taxon>
        <taxon>Clostridia</taxon>
        <taxon>Eubacteriales</taxon>
        <taxon>Oscillospiraceae</taxon>
        <taxon>Congzhengia</taxon>
    </lineage>
</organism>
<comment type="caution">
    <text evidence="1">The sequence shown here is derived from an EMBL/GenBank/DDBJ whole genome shotgun (WGS) entry which is preliminary data.</text>
</comment>
<proteinExistence type="predicted"/>